<accession>A0A0L7QJ80</accession>
<dbReference type="STRING" id="597456.A0A0L7QJ80"/>
<dbReference type="GO" id="GO:0003676">
    <property type="term" value="F:nucleic acid binding"/>
    <property type="evidence" value="ECO:0007669"/>
    <property type="project" value="InterPro"/>
</dbReference>
<protein>
    <submittedName>
        <fullName evidence="1">Histone-lysine N-methyltransferase SETMAR</fullName>
    </submittedName>
</protein>
<dbReference type="InterPro" id="IPR052709">
    <property type="entry name" value="Transposase-MT_Hybrid"/>
</dbReference>
<dbReference type="Gene3D" id="3.30.420.10">
    <property type="entry name" value="Ribonuclease H-like superfamily/Ribonuclease H"/>
    <property type="match status" value="1"/>
</dbReference>
<dbReference type="GO" id="GO:0008168">
    <property type="term" value="F:methyltransferase activity"/>
    <property type="evidence" value="ECO:0007669"/>
    <property type="project" value="UniProtKB-KW"/>
</dbReference>
<feature type="non-terminal residue" evidence="1">
    <location>
        <position position="1"/>
    </location>
</feature>
<organism evidence="1 2">
    <name type="scientific">Habropoda laboriosa</name>
    <dbReference type="NCBI Taxonomy" id="597456"/>
    <lineage>
        <taxon>Eukaryota</taxon>
        <taxon>Metazoa</taxon>
        <taxon>Ecdysozoa</taxon>
        <taxon>Arthropoda</taxon>
        <taxon>Hexapoda</taxon>
        <taxon>Insecta</taxon>
        <taxon>Pterygota</taxon>
        <taxon>Neoptera</taxon>
        <taxon>Endopterygota</taxon>
        <taxon>Hymenoptera</taxon>
        <taxon>Apocrita</taxon>
        <taxon>Aculeata</taxon>
        <taxon>Apoidea</taxon>
        <taxon>Anthophila</taxon>
        <taxon>Apidae</taxon>
        <taxon>Habropoda</taxon>
    </lineage>
</organism>
<reference evidence="1 2" key="1">
    <citation type="submission" date="2015-07" db="EMBL/GenBank/DDBJ databases">
        <title>The genome of Habropoda laboriosa.</title>
        <authorList>
            <person name="Pan H."/>
            <person name="Kapheim K."/>
        </authorList>
    </citation>
    <scope>NUCLEOTIDE SEQUENCE [LARGE SCALE GENOMIC DNA]</scope>
    <source>
        <strain evidence="1">0110345459</strain>
    </source>
</reference>
<dbReference type="Proteomes" id="UP000053825">
    <property type="component" value="Unassembled WGS sequence"/>
</dbReference>
<dbReference type="PANTHER" id="PTHR46060:SF1">
    <property type="entry name" value="MARINER MOS1 TRANSPOSASE-LIKE PROTEIN"/>
    <property type="match status" value="1"/>
</dbReference>
<proteinExistence type="predicted"/>
<dbReference type="PANTHER" id="PTHR46060">
    <property type="entry name" value="MARINER MOS1 TRANSPOSASE-LIKE PROTEIN"/>
    <property type="match status" value="1"/>
</dbReference>
<name>A0A0L7QJ80_9HYME</name>
<sequence>KKRSVLVNNKKRILQHDNARPHAAKITQEKIKELGLELLPHPPYSPDLAPSDYHLFRSLEHTLRGKKFTNVGEVKTHFEKFFNEKSKDFFKKGIEQLPLPVGLSPFQIVRAYIKR</sequence>
<dbReference type="GO" id="GO:0032259">
    <property type="term" value="P:methylation"/>
    <property type="evidence" value="ECO:0007669"/>
    <property type="project" value="UniProtKB-KW"/>
</dbReference>
<dbReference type="EMBL" id="KQ415252">
    <property type="protein sequence ID" value="KOC58688.1"/>
    <property type="molecule type" value="Genomic_DNA"/>
</dbReference>
<evidence type="ECO:0000313" key="2">
    <source>
        <dbReference type="Proteomes" id="UP000053825"/>
    </source>
</evidence>
<dbReference type="InterPro" id="IPR036397">
    <property type="entry name" value="RNaseH_sf"/>
</dbReference>
<keyword evidence="1" id="KW-0489">Methyltransferase</keyword>
<evidence type="ECO:0000313" key="1">
    <source>
        <dbReference type="EMBL" id="KOC58688.1"/>
    </source>
</evidence>
<gene>
    <name evidence="1" type="ORF">WH47_05568</name>
</gene>
<dbReference type="AlphaFoldDB" id="A0A0L7QJ80"/>
<keyword evidence="2" id="KW-1185">Reference proteome</keyword>
<keyword evidence="1" id="KW-0808">Transferase</keyword>